<evidence type="ECO:0008006" key="5">
    <source>
        <dbReference type="Google" id="ProtNLM"/>
    </source>
</evidence>
<dbReference type="RefSeq" id="WP_192030079.1">
    <property type="nucleotide sequence ID" value="NZ_JACYTR010000027.1"/>
</dbReference>
<proteinExistence type="predicted"/>
<reference evidence="3 4" key="1">
    <citation type="submission" date="2020-09" db="EMBL/GenBank/DDBJ databases">
        <title>Pseudoxanthomonas sp. CAU 1598 isolated from sand of Yaerae Beach.</title>
        <authorList>
            <person name="Kim W."/>
        </authorList>
    </citation>
    <scope>NUCLEOTIDE SEQUENCE [LARGE SCALE GENOMIC DNA]</scope>
    <source>
        <strain evidence="3 4">CAU 1598</strain>
    </source>
</reference>
<keyword evidence="1" id="KW-0472">Membrane</keyword>
<feature type="chain" id="PRO_5043385949" description="Gram-positive cocci surface proteins LPxTG domain-containing protein" evidence="2">
    <location>
        <begin position="19"/>
        <end position="215"/>
    </location>
</feature>
<name>A0AAW3ZLN8_9GAMM</name>
<comment type="caution">
    <text evidence="3">The sequence shown here is derived from an EMBL/GenBank/DDBJ whole genome shotgun (WGS) entry which is preliminary data.</text>
</comment>
<keyword evidence="1" id="KW-0812">Transmembrane</keyword>
<dbReference type="AlphaFoldDB" id="A0AAW3ZLN8"/>
<feature type="transmembrane region" description="Helical" evidence="1">
    <location>
        <begin position="193"/>
        <end position="211"/>
    </location>
</feature>
<organism evidence="3 4">
    <name type="scientific">Pseudomarimonas arenosa</name>
    <dbReference type="NCBI Taxonomy" id="2774145"/>
    <lineage>
        <taxon>Bacteria</taxon>
        <taxon>Pseudomonadati</taxon>
        <taxon>Pseudomonadota</taxon>
        <taxon>Gammaproteobacteria</taxon>
        <taxon>Lysobacterales</taxon>
        <taxon>Lysobacteraceae</taxon>
        <taxon>Pseudomarimonas</taxon>
    </lineage>
</organism>
<sequence>MKVWSVLFGLCLAMPLVAKVPEAQAPKDVVPAPATSGKAATSSGSVGPATYNRIFTGSVDNNCNAASTLSASGTGVAYATVTFHTTSATGEPLVATINPAGTTITDTTLSIYCVFDPANAQTGLVAYNDDSAGLLSAFNGTEGVIIQPGRTYTAVVSLFSPGDIGGGTFQLDLGGQLALGAFQPLTIPASNDYTLAALIVLLASLAGVVLVRRRV</sequence>
<dbReference type="EMBL" id="JACYTR010000027">
    <property type="protein sequence ID" value="MBD8526658.1"/>
    <property type="molecule type" value="Genomic_DNA"/>
</dbReference>
<evidence type="ECO:0000256" key="2">
    <source>
        <dbReference type="SAM" id="SignalP"/>
    </source>
</evidence>
<evidence type="ECO:0000313" key="4">
    <source>
        <dbReference type="Proteomes" id="UP000613768"/>
    </source>
</evidence>
<dbReference type="Proteomes" id="UP000613768">
    <property type="component" value="Unassembled WGS sequence"/>
</dbReference>
<accession>A0AAW3ZLN8</accession>
<evidence type="ECO:0000313" key="3">
    <source>
        <dbReference type="EMBL" id="MBD8526658.1"/>
    </source>
</evidence>
<keyword evidence="4" id="KW-1185">Reference proteome</keyword>
<keyword evidence="2" id="KW-0732">Signal</keyword>
<gene>
    <name evidence="3" type="ORF">IFO71_13010</name>
</gene>
<protein>
    <recommendedName>
        <fullName evidence="5">Gram-positive cocci surface proteins LPxTG domain-containing protein</fullName>
    </recommendedName>
</protein>
<evidence type="ECO:0000256" key="1">
    <source>
        <dbReference type="SAM" id="Phobius"/>
    </source>
</evidence>
<feature type="signal peptide" evidence="2">
    <location>
        <begin position="1"/>
        <end position="18"/>
    </location>
</feature>
<keyword evidence="1" id="KW-1133">Transmembrane helix</keyword>